<reference evidence="6" key="1">
    <citation type="submission" date="2024-07" db="EMBL/GenBank/DDBJ databases">
        <title>Complete genome sequence of Verrucomicrobiaceae bacterium NT6N.</title>
        <authorList>
            <person name="Huang C."/>
            <person name="Takami H."/>
            <person name="Hamasaki K."/>
        </authorList>
    </citation>
    <scope>NUCLEOTIDE SEQUENCE</scope>
    <source>
        <strain evidence="6">NT6N</strain>
    </source>
</reference>
<keyword evidence="2" id="KW-0547">Nucleotide-binding</keyword>
<evidence type="ECO:0000256" key="4">
    <source>
        <dbReference type="ARBA" id="ARBA00022840"/>
    </source>
</evidence>
<gene>
    <name evidence="6" type="ORF">NT6N_30080</name>
</gene>
<evidence type="ECO:0000259" key="5">
    <source>
        <dbReference type="PROSITE" id="PS50011"/>
    </source>
</evidence>
<dbReference type="PANTHER" id="PTHR43289:SF6">
    <property type="entry name" value="SERINE_THREONINE-PROTEIN KINASE NEKL-3"/>
    <property type="match status" value="1"/>
</dbReference>
<dbReference type="AlphaFoldDB" id="A0AAT9FPR7"/>
<evidence type="ECO:0000256" key="3">
    <source>
        <dbReference type="ARBA" id="ARBA00022777"/>
    </source>
</evidence>
<proteinExistence type="predicted"/>
<dbReference type="CDD" id="cd14014">
    <property type="entry name" value="STKc_PknB_like"/>
    <property type="match status" value="1"/>
</dbReference>
<evidence type="ECO:0000313" key="6">
    <source>
        <dbReference type="EMBL" id="BDS07968.1"/>
    </source>
</evidence>
<name>A0AAT9FPR7_9BACT</name>
<dbReference type="KEGG" id="osu:NT6N_30080"/>
<dbReference type="SMART" id="SM00220">
    <property type="entry name" value="S_TKc"/>
    <property type="match status" value="1"/>
</dbReference>
<keyword evidence="1" id="KW-0808">Transferase</keyword>
<dbReference type="PROSITE" id="PS50011">
    <property type="entry name" value="PROTEIN_KINASE_DOM"/>
    <property type="match status" value="1"/>
</dbReference>
<evidence type="ECO:0000256" key="1">
    <source>
        <dbReference type="ARBA" id="ARBA00022679"/>
    </source>
</evidence>
<dbReference type="GO" id="GO:0005524">
    <property type="term" value="F:ATP binding"/>
    <property type="evidence" value="ECO:0007669"/>
    <property type="project" value="UniProtKB-KW"/>
</dbReference>
<feature type="domain" description="Protein kinase" evidence="5">
    <location>
        <begin position="21"/>
        <end position="284"/>
    </location>
</feature>
<accession>A0AAT9FPR7</accession>
<dbReference type="PANTHER" id="PTHR43289">
    <property type="entry name" value="MITOGEN-ACTIVATED PROTEIN KINASE KINASE KINASE 20-RELATED"/>
    <property type="match status" value="1"/>
</dbReference>
<dbReference type="Gene3D" id="3.30.200.20">
    <property type="entry name" value="Phosphorylase Kinase, domain 1"/>
    <property type="match status" value="1"/>
</dbReference>
<sequence>MNSLENLTQEVTQLAVKQTRYSLGQQINEGGTGAVFLAQDTELGRDVAIKRLKHNSNDTATLFPDTLRREARVLASLNHPNIVTIHDVYRDEGEICVVMELLNGETMNEVAQRSSLDLEDLAELVQQSQDALLAAHENDIVHGDLKPENIMRIHSGNGRPQYKLLDFEQARLTDLSQRTDQILLSTYGSPHFMAPERFEGTPPTRAADIYAMGCVYYHALTGTLPFQGSTPVEVMYSHLNHIVTPLCELRPDLPAWVGQWIDWQLTRNPSDRPRSSLAVSESFRELKQQFNTEAA</sequence>
<dbReference type="EMBL" id="AP026866">
    <property type="protein sequence ID" value="BDS07968.1"/>
    <property type="molecule type" value="Genomic_DNA"/>
</dbReference>
<protein>
    <recommendedName>
        <fullName evidence="5">Protein kinase domain-containing protein</fullName>
    </recommendedName>
</protein>
<dbReference type="InterPro" id="IPR011009">
    <property type="entry name" value="Kinase-like_dom_sf"/>
</dbReference>
<dbReference type="SUPFAM" id="SSF56112">
    <property type="entry name" value="Protein kinase-like (PK-like)"/>
    <property type="match status" value="1"/>
</dbReference>
<dbReference type="Gene3D" id="1.10.510.10">
    <property type="entry name" value="Transferase(Phosphotransferase) domain 1"/>
    <property type="match status" value="1"/>
</dbReference>
<keyword evidence="4" id="KW-0067">ATP-binding</keyword>
<dbReference type="GO" id="GO:0004674">
    <property type="term" value="F:protein serine/threonine kinase activity"/>
    <property type="evidence" value="ECO:0007669"/>
    <property type="project" value="TreeGrafter"/>
</dbReference>
<dbReference type="InterPro" id="IPR000719">
    <property type="entry name" value="Prot_kinase_dom"/>
</dbReference>
<evidence type="ECO:0000256" key="2">
    <source>
        <dbReference type="ARBA" id="ARBA00022741"/>
    </source>
</evidence>
<organism evidence="6">
    <name type="scientific">Oceaniferula spumae</name>
    <dbReference type="NCBI Taxonomy" id="2979115"/>
    <lineage>
        <taxon>Bacteria</taxon>
        <taxon>Pseudomonadati</taxon>
        <taxon>Verrucomicrobiota</taxon>
        <taxon>Verrucomicrobiia</taxon>
        <taxon>Verrucomicrobiales</taxon>
        <taxon>Verrucomicrobiaceae</taxon>
        <taxon>Oceaniferula</taxon>
    </lineage>
</organism>
<keyword evidence="3" id="KW-0418">Kinase</keyword>
<dbReference type="Pfam" id="PF00069">
    <property type="entry name" value="Pkinase"/>
    <property type="match status" value="1"/>
</dbReference>